<gene>
    <name evidence="2" type="ORF">CERSUDRAFT_120125</name>
</gene>
<evidence type="ECO:0000313" key="2">
    <source>
        <dbReference type="EMBL" id="EMD31077.1"/>
    </source>
</evidence>
<feature type="transmembrane region" description="Helical" evidence="1">
    <location>
        <begin position="129"/>
        <end position="145"/>
    </location>
</feature>
<accession>M2QYS8</accession>
<dbReference type="OrthoDB" id="2756640at2759"/>
<evidence type="ECO:0000256" key="1">
    <source>
        <dbReference type="SAM" id="Phobius"/>
    </source>
</evidence>
<proteinExistence type="predicted"/>
<evidence type="ECO:0000313" key="3">
    <source>
        <dbReference type="Proteomes" id="UP000016930"/>
    </source>
</evidence>
<keyword evidence="1" id="KW-0472">Membrane</keyword>
<feature type="transmembrane region" description="Helical" evidence="1">
    <location>
        <begin position="269"/>
        <end position="290"/>
    </location>
</feature>
<feature type="transmembrane region" description="Helical" evidence="1">
    <location>
        <begin position="228"/>
        <end position="248"/>
    </location>
</feature>
<dbReference type="Proteomes" id="UP000016930">
    <property type="component" value="Unassembled WGS sequence"/>
</dbReference>
<feature type="non-terminal residue" evidence="2">
    <location>
        <position position="663"/>
    </location>
</feature>
<sequence>MLFGAFFSTALPPNIPSSYSPQSPCKTSLLRIGTHVTSVGYGGSPWLPRSIDRSKFSLPKLHPQEWINICTCMMCWSADVAASCGSLHLLITGDNVIATSIKTRLAFRFLGATICGNLRRRFSHRHMRLGYLILLFPLPLIAASGMTRSQFLGLCVAPSFGSILCGVSYHLAFSLNVHPRIQRYLSLLPTAAQFVAEIITAVIAFKIVPDVVSTSPLRGMDFHGSLHGPRLLNLVIAESVLGVLWGSGWRLVSHRLLTMLSIPEEVRRFAINMSQFTFAIGNIGGALILVSFIPNGISTSCAILGTGACSVVLSLVCRTTLSEERYNSIKEHLRARYQEHVPRRLRWRLRDIAEILNRHCNTRIQNFLLMTELLGEVPQARLEDPLRNWVLKYLPSWSTNSTITLQPGRLPLEIWEHILENVDNQSTLFACGLTCKVLAARVRKIQKDAHDFRCRPDLLQMGEPFGDVHRHPLFNFSLKQVEIPPNLMTRFVYEFSGKLTGIEIMKISRGKPTLSPIQASFYQAARRFSTLAHLELTDVQFFDFRDLARLLCAFSSLRKLILNSVSWKRGGERSLIDEPFAKNLRLREVHIFEHHDILKYRSLLTAPRLLEEMTELCFSDLPHVSCILDLRQDVTPPIATITVKGRIRPNADWFRGCVDLLNS</sequence>
<keyword evidence="1" id="KW-0812">Transmembrane</keyword>
<keyword evidence="1" id="KW-1133">Transmembrane helix</keyword>
<reference evidence="2 3" key="1">
    <citation type="journal article" date="2012" name="Proc. Natl. Acad. Sci. U.S.A.">
        <title>Comparative genomics of Ceriporiopsis subvermispora and Phanerochaete chrysosporium provide insight into selective ligninolysis.</title>
        <authorList>
            <person name="Fernandez-Fueyo E."/>
            <person name="Ruiz-Duenas F.J."/>
            <person name="Ferreira P."/>
            <person name="Floudas D."/>
            <person name="Hibbett D.S."/>
            <person name="Canessa P."/>
            <person name="Larrondo L.F."/>
            <person name="James T.Y."/>
            <person name="Seelenfreund D."/>
            <person name="Lobos S."/>
            <person name="Polanco R."/>
            <person name="Tello M."/>
            <person name="Honda Y."/>
            <person name="Watanabe T."/>
            <person name="Watanabe T."/>
            <person name="Ryu J.S."/>
            <person name="Kubicek C.P."/>
            <person name="Schmoll M."/>
            <person name="Gaskell J."/>
            <person name="Hammel K.E."/>
            <person name="St John F.J."/>
            <person name="Vanden Wymelenberg A."/>
            <person name="Sabat G."/>
            <person name="Splinter BonDurant S."/>
            <person name="Syed K."/>
            <person name="Yadav J.S."/>
            <person name="Doddapaneni H."/>
            <person name="Subramanian V."/>
            <person name="Lavin J.L."/>
            <person name="Oguiza J.A."/>
            <person name="Perez G."/>
            <person name="Pisabarro A.G."/>
            <person name="Ramirez L."/>
            <person name="Santoyo F."/>
            <person name="Master E."/>
            <person name="Coutinho P.M."/>
            <person name="Henrissat B."/>
            <person name="Lombard V."/>
            <person name="Magnuson J.K."/>
            <person name="Kuees U."/>
            <person name="Hori C."/>
            <person name="Igarashi K."/>
            <person name="Samejima M."/>
            <person name="Held B.W."/>
            <person name="Barry K.W."/>
            <person name="LaButti K.M."/>
            <person name="Lapidus A."/>
            <person name="Lindquist E.A."/>
            <person name="Lucas S.M."/>
            <person name="Riley R."/>
            <person name="Salamov A.A."/>
            <person name="Hoffmeister D."/>
            <person name="Schwenk D."/>
            <person name="Hadar Y."/>
            <person name="Yarden O."/>
            <person name="de Vries R.P."/>
            <person name="Wiebenga A."/>
            <person name="Stenlid J."/>
            <person name="Eastwood D."/>
            <person name="Grigoriev I.V."/>
            <person name="Berka R.M."/>
            <person name="Blanchette R.A."/>
            <person name="Kersten P."/>
            <person name="Martinez A.T."/>
            <person name="Vicuna R."/>
            <person name="Cullen D."/>
        </authorList>
    </citation>
    <scope>NUCLEOTIDE SEQUENCE [LARGE SCALE GENOMIC DNA]</scope>
    <source>
        <strain evidence="2 3">B</strain>
    </source>
</reference>
<feature type="transmembrane region" description="Helical" evidence="1">
    <location>
        <begin position="184"/>
        <end position="208"/>
    </location>
</feature>
<protein>
    <submittedName>
        <fullName evidence="2">Uncharacterized protein</fullName>
    </submittedName>
</protein>
<dbReference type="HOGENOM" id="CLU_414248_0_0_1"/>
<feature type="transmembrane region" description="Helical" evidence="1">
    <location>
        <begin position="151"/>
        <end position="172"/>
    </location>
</feature>
<name>M2QYS8_CERS8</name>
<dbReference type="AlphaFoldDB" id="M2QYS8"/>
<dbReference type="EMBL" id="KB445824">
    <property type="protein sequence ID" value="EMD31077.1"/>
    <property type="molecule type" value="Genomic_DNA"/>
</dbReference>
<keyword evidence="3" id="KW-1185">Reference proteome</keyword>
<organism evidence="2 3">
    <name type="scientific">Ceriporiopsis subvermispora (strain B)</name>
    <name type="common">White-rot fungus</name>
    <name type="synonym">Gelatoporia subvermispora</name>
    <dbReference type="NCBI Taxonomy" id="914234"/>
    <lineage>
        <taxon>Eukaryota</taxon>
        <taxon>Fungi</taxon>
        <taxon>Dikarya</taxon>
        <taxon>Basidiomycota</taxon>
        <taxon>Agaricomycotina</taxon>
        <taxon>Agaricomycetes</taxon>
        <taxon>Polyporales</taxon>
        <taxon>Gelatoporiaceae</taxon>
        <taxon>Gelatoporia</taxon>
    </lineage>
</organism>